<dbReference type="EMBL" id="CP132302">
    <property type="protein sequence ID" value="WLR98651.1"/>
    <property type="molecule type" value="Genomic_DNA"/>
</dbReference>
<sequence length="151" mass="17006">MTDGLPDEDNYEIQVWESENGKFLGYAVKTAISGVVVDAWKQAIERYPGKYLAQTNGNYLIRDVVAPSGIPDKSGWTSAHQVTLAELPQWYGLIARCSCGYRAEVDRYDQKLKKWFGHPLETVAEKLSCRACRQAGRTGMKIEICVFKLAR</sequence>
<reference evidence="1 2" key="1">
    <citation type="submission" date="2023-08" db="EMBL/GenBank/DDBJ databases">
        <title>Pathogen: clinical or host-associated sample.</title>
        <authorList>
            <person name="Hergert J."/>
            <person name="Casey R."/>
            <person name="Wagner J."/>
            <person name="Young E.L."/>
            <person name="Oakeson K.F."/>
        </authorList>
    </citation>
    <scope>NUCLEOTIDE SEQUENCE [LARGE SCALE GENOMIC DNA]</scope>
    <source>
        <strain evidence="1 2">1760953</strain>
    </source>
</reference>
<evidence type="ECO:0000313" key="2">
    <source>
        <dbReference type="Proteomes" id="UP001234585"/>
    </source>
</evidence>
<dbReference type="AlphaFoldDB" id="A0AA50CQK8"/>
<evidence type="ECO:0000313" key="1">
    <source>
        <dbReference type="EMBL" id="WLR98651.1"/>
    </source>
</evidence>
<name>A0AA50CQK8_9HYPH</name>
<keyword evidence="2" id="KW-1185">Reference proteome</keyword>
<organism evidence="1 2">
    <name type="scientific">Shinella sumterensis</name>
    <dbReference type="NCBI Taxonomy" id="1967501"/>
    <lineage>
        <taxon>Bacteria</taxon>
        <taxon>Pseudomonadati</taxon>
        <taxon>Pseudomonadota</taxon>
        <taxon>Alphaproteobacteria</taxon>
        <taxon>Hyphomicrobiales</taxon>
        <taxon>Rhizobiaceae</taxon>
        <taxon>Shinella</taxon>
    </lineage>
</organism>
<proteinExistence type="predicted"/>
<protein>
    <submittedName>
        <fullName evidence="1">Uncharacterized protein</fullName>
    </submittedName>
</protein>
<dbReference type="Proteomes" id="UP001234585">
    <property type="component" value="Chromosome"/>
</dbReference>
<accession>A0AA50CQK8</accession>
<dbReference type="RefSeq" id="WP_306038302.1">
    <property type="nucleotide sequence ID" value="NZ_CP132302.1"/>
</dbReference>
<gene>
    <name evidence="1" type="ORF">Q9313_06365</name>
</gene>